<dbReference type="Gene3D" id="1.10.10.2840">
    <property type="entry name" value="PucR C-terminal helix-turn-helix domain"/>
    <property type="match status" value="1"/>
</dbReference>
<dbReference type="PANTHER" id="PTHR33744:SF7">
    <property type="entry name" value="PUCR FAMILY TRANSCRIPTIONAL REGULATOR"/>
    <property type="match status" value="1"/>
</dbReference>
<dbReference type="Pfam" id="PF13556">
    <property type="entry name" value="HTH_30"/>
    <property type="match status" value="1"/>
</dbReference>
<evidence type="ECO:0000313" key="5">
    <source>
        <dbReference type="Proteomes" id="UP001501183"/>
    </source>
</evidence>
<feature type="domain" description="PucR C-terminal helix-turn-helix" evidence="2">
    <location>
        <begin position="314"/>
        <end position="367"/>
    </location>
</feature>
<reference evidence="5" key="1">
    <citation type="journal article" date="2019" name="Int. J. Syst. Evol. Microbiol.">
        <title>The Global Catalogue of Microorganisms (GCM) 10K type strain sequencing project: providing services to taxonomists for standard genome sequencing and annotation.</title>
        <authorList>
            <consortium name="The Broad Institute Genomics Platform"/>
            <consortium name="The Broad Institute Genome Sequencing Center for Infectious Disease"/>
            <person name="Wu L."/>
            <person name="Ma J."/>
        </authorList>
    </citation>
    <scope>NUCLEOTIDE SEQUENCE [LARGE SCALE GENOMIC DNA]</scope>
    <source>
        <strain evidence="5">JCM 32206</strain>
    </source>
</reference>
<evidence type="ECO:0000259" key="3">
    <source>
        <dbReference type="Pfam" id="PF17853"/>
    </source>
</evidence>
<dbReference type="Pfam" id="PF17853">
    <property type="entry name" value="GGDEF_2"/>
    <property type="match status" value="1"/>
</dbReference>
<dbReference type="PANTHER" id="PTHR33744">
    <property type="entry name" value="CARBOHYDRATE DIACID REGULATOR"/>
    <property type="match status" value="1"/>
</dbReference>
<dbReference type="InterPro" id="IPR025736">
    <property type="entry name" value="PucR_C-HTH_dom"/>
</dbReference>
<evidence type="ECO:0000256" key="1">
    <source>
        <dbReference type="ARBA" id="ARBA00006754"/>
    </source>
</evidence>
<name>A0ABP8PFT2_9NOCA</name>
<organism evidence="4 5">
    <name type="scientific">Rhodococcus olei</name>
    <dbReference type="NCBI Taxonomy" id="2161675"/>
    <lineage>
        <taxon>Bacteria</taxon>
        <taxon>Bacillati</taxon>
        <taxon>Actinomycetota</taxon>
        <taxon>Actinomycetes</taxon>
        <taxon>Mycobacteriales</taxon>
        <taxon>Nocardiaceae</taxon>
        <taxon>Rhodococcus</taxon>
    </lineage>
</organism>
<dbReference type="RefSeq" id="WP_425569897.1">
    <property type="nucleotide sequence ID" value="NZ_BAABFB010000063.1"/>
</dbReference>
<comment type="caution">
    <text evidence="4">The sequence shown here is derived from an EMBL/GenBank/DDBJ whole genome shotgun (WGS) entry which is preliminary data.</text>
</comment>
<proteinExistence type="inferred from homology"/>
<dbReference type="EMBL" id="BAABFB010000063">
    <property type="protein sequence ID" value="GAA4485523.1"/>
    <property type="molecule type" value="Genomic_DNA"/>
</dbReference>
<keyword evidence="5" id="KW-1185">Reference proteome</keyword>
<dbReference type="InterPro" id="IPR051448">
    <property type="entry name" value="CdaR-like_regulators"/>
</dbReference>
<evidence type="ECO:0000313" key="4">
    <source>
        <dbReference type="EMBL" id="GAA4485523.1"/>
    </source>
</evidence>
<feature type="domain" description="CdaR GGDEF-like" evidence="3">
    <location>
        <begin position="143"/>
        <end position="259"/>
    </location>
</feature>
<protein>
    <submittedName>
        <fullName evidence="4">PucR family transcriptional regulator</fullName>
    </submittedName>
</protein>
<sequence length="387" mass="41333">MTDPEPGRLRLSHLPDDTAAALALVEHFDRLSETGASPDTLVRSAALVAECPVWASWSGRRLRYDAAGDPLPSPDGEPTARITDGVPTVRVERAGQAHPLDGVLAQRLRHTLTLTAGSVGPSPRFGDPALLEVSLSSRHGIEDRTRALRLLGFDSARPLRVLAVAGPLGLPPAPRALDVVRGALPAGVVHTVRLGTVTAVVLQTADTALDAVALHRTLETTYPATALVPNAEGPWVGIGSRVAASDAPESWRQARRALRFASSTAYGRRCIAYDRIGSLGLLADLPAERLRADPDVRALDALAGTASGRVDIVTFEAFCMYGSLRRTANELHVHHTTVAARLARVERAMGWHLDDPLDRFKAMLALMVRRIALTAAELDNGRCAPDP</sequence>
<dbReference type="InterPro" id="IPR041522">
    <property type="entry name" value="CdaR_GGDEF"/>
</dbReference>
<accession>A0ABP8PFT2</accession>
<dbReference type="Proteomes" id="UP001501183">
    <property type="component" value="Unassembled WGS sequence"/>
</dbReference>
<dbReference type="InterPro" id="IPR042070">
    <property type="entry name" value="PucR_C-HTH_sf"/>
</dbReference>
<gene>
    <name evidence="4" type="ORF">GCM10023094_40460</name>
</gene>
<comment type="similarity">
    <text evidence="1">Belongs to the CdaR family.</text>
</comment>
<evidence type="ECO:0000259" key="2">
    <source>
        <dbReference type="Pfam" id="PF13556"/>
    </source>
</evidence>